<protein>
    <submittedName>
        <fullName evidence="1">Uncharacterized protein</fullName>
    </submittedName>
</protein>
<dbReference type="Proteomes" id="UP001057402">
    <property type="component" value="Chromosome 5"/>
</dbReference>
<name>A0ACB9QW91_9MYRT</name>
<comment type="caution">
    <text evidence="1">The sequence shown here is derived from an EMBL/GenBank/DDBJ whole genome shotgun (WGS) entry which is preliminary data.</text>
</comment>
<organism evidence="1 2">
    <name type="scientific">Melastoma candidum</name>
    <dbReference type="NCBI Taxonomy" id="119954"/>
    <lineage>
        <taxon>Eukaryota</taxon>
        <taxon>Viridiplantae</taxon>
        <taxon>Streptophyta</taxon>
        <taxon>Embryophyta</taxon>
        <taxon>Tracheophyta</taxon>
        <taxon>Spermatophyta</taxon>
        <taxon>Magnoliopsida</taxon>
        <taxon>eudicotyledons</taxon>
        <taxon>Gunneridae</taxon>
        <taxon>Pentapetalae</taxon>
        <taxon>rosids</taxon>
        <taxon>malvids</taxon>
        <taxon>Myrtales</taxon>
        <taxon>Melastomataceae</taxon>
        <taxon>Melastomatoideae</taxon>
        <taxon>Melastomateae</taxon>
        <taxon>Melastoma</taxon>
    </lineage>
</organism>
<sequence>MFTTPPSIPDAHPRHGKPVPDVKVPTPTPEEVEHLEEHALSEDEEDNWADIFDIDPYAVDNEVYSSLVLDSTLVDAFRTPFAHASTSSIPVAPRKTRKGRPPVVKQRFARGKDEGVSWMSPRRKV</sequence>
<evidence type="ECO:0000313" key="2">
    <source>
        <dbReference type="Proteomes" id="UP001057402"/>
    </source>
</evidence>
<gene>
    <name evidence="1" type="ORF">MLD38_019224</name>
</gene>
<reference evidence="2" key="1">
    <citation type="journal article" date="2023" name="Front. Plant Sci.">
        <title>Chromosomal-level genome assembly of Melastoma candidum provides insights into trichome evolution.</title>
        <authorList>
            <person name="Zhong Y."/>
            <person name="Wu W."/>
            <person name="Sun C."/>
            <person name="Zou P."/>
            <person name="Liu Y."/>
            <person name="Dai S."/>
            <person name="Zhou R."/>
        </authorList>
    </citation>
    <scope>NUCLEOTIDE SEQUENCE [LARGE SCALE GENOMIC DNA]</scope>
</reference>
<keyword evidence="2" id="KW-1185">Reference proteome</keyword>
<evidence type="ECO:0000313" key="1">
    <source>
        <dbReference type="EMBL" id="KAI4370933.1"/>
    </source>
</evidence>
<accession>A0ACB9QW91</accession>
<proteinExistence type="predicted"/>
<dbReference type="EMBL" id="CM042884">
    <property type="protein sequence ID" value="KAI4370933.1"/>
    <property type="molecule type" value="Genomic_DNA"/>
</dbReference>